<name>A0A1I4RZS8_9BURK</name>
<dbReference type="Pfam" id="PF02518">
    <property type="entry name" value="HATPase_c"/>
    <property type="match status" value="1"/>
</dbReference>
<dbReference type="InterPro" id="IPR003594">
    <property type="entry name" value="HATPase_dom"/>
</dbReference>
<evidence type="ECO:0000259" key="5">
    <source>
        <dbReference type="PROSITE" id="PS50109"/>
    </source>
</evidence>
<comment type="catalytic activity">
    <reaction evidence="1">
        <text>ATP + protein L-histidine = ADP + protein N-phospho-L-histidine.</text>
        <dbReference type="EC" id="2.7.13.3"/>
    </reaction>
</comment>
<dbReference type="Gene3D" id="3.30.565.10">
    <property type="entry name" value="Histidine kinase-like ATPase, C-terminal domain"/>
    <property type="match status" value="1"/>
</dbReference>
<protein>
    <recommendedName>
        <fullName evidence="2">histidine kinase</fullName>
        <ecNumber evidence="2">2.7.13.3</ecNumber>
    </recommendedName>
</protein>
<feature type="domain" description="Histidine kinase" evidence="5">
    <location>
        <begin position="16"/>
        <end position="251"/>
    </location>
</feature>
<dbReference type="EC" id="2.7.13.3" evidence="2"/>
<gene>
    <name evidence="6" type="ORF">SAMN02982985_04534</name>
</gene>
<dbReference type="InterPro" id="IPR036890">
    <property type="entry name" value="HATPase_C_sf"/>
</dbReference>
<dbReference type="RefSeq" id="WP_093389986.1">
    <property type="nucleotide sequence ID" value="NZ_FOTW01000024.1"/>
</dbReference>
<dbReference type="PANTHER" id="PTHR43047">
    <property type="entry name" value="TWO-COMPONENT HISTIDINE PROTEIN KINASE"/>
    <property type="match status" value="1"/>
</dbReference>
<evidence type="ECO:0000256" key="4">
    <source>
        <dbReference type="ARBA" id="ARBA00022777"/>
    </source>
</evidence>
<keyword evidence="4 6" id="KW-0418">Kinase</keyword>
<dbReference type="EMBL" id="FOTW01000024">
    <property type="protein sequence ID" value="SFM57453.1"/>
    <property type="molecule type" value="Genomic_DNA"/>
</dbReference>
<evidence type="ECO:0000313" key="7">
    <source>
        <dbReference type="Proteomes" id="UP000199470"/>
    </source>
</evidence>
<keyword evidence="3" id="KW-0808">Transferase</keyword>
<reference evidence="6 7" key="1">
    <citation type="submission" date="2016-10" db="EMBL/GenBank/DDBJ databases">
        <authorList>
            <person name="de Groot N.N."/>
        </authorList>
    </citation>
    <scope>NUCLEOTIDE SEQUENCE [LARGE SCALE GENOMIC DNA]</scope>
    <source>
        <strain evidence="6 7">ATCC 43154</strain>
    </source>
</reference>
<dbReference type="OrthoDB" id="9122109at2"/>
<dbReference type="PROSITE" id="PS50109">
    <property type="entry name" value="HIS_KIN"/>
    <property type="match status" value="1"/>
</dbReference>
<dbReference type="GO" id="GO:0000155">
    <property type="term" value="F:phosphorelay sensor kinase activity"/>
    <property type="evidence" value="ECO:0007669"/>
    <property type="project" value="TreeGrafter"/>
</dbReference>
<organism evidence="6 7">
    <name type="scientific">Rugamonas rubra</name>
    <dbReference type="NCBI Taxonomy" id="758825"/>
    <lineage>
        <taxon>Bacteria</taxon>
        <taxon>Pseudomonadati</taxon>
        <taxon>Pseudomonadota</taxon>
        <taxon>Betaproteobacteria</taxon>
        <taxon>Burkholderiales</taxon>
        <taxon>Oxalobacteraceae</taxon>
        <taxon>Telluria group</taxon>
        <taxon>Rugamonas</taxon>
    </lineage>
</organism>
<sequence length="251" mass="26906">MDDQAGSPELYMFLASTVHDMKNSISVLSGTLENLLAAAPPAAPAAAGDNSAPLDPRDPAAAYPQMAQMLYQSKRLNDNLIQLLALYKEVGKPAYPFDATPQQIGELVEQVASQSRILLRSRGIALELDFPSELIWCFDEDLVIGVLVHAINNAIRYTRDRIRLSVGVDGDYLEVRVADNGDGFPPAMLEAGAAAMQGGAGKLNFINNSSGLGLYFSSEVARMHKHRQRHGGIALENGGALGGGCFVLRLP</sequence>
<accession>A0A1I4RZS8</accession>
<dbReference type="SMART" id="SM00387">
    <property type="entry name" value="HATPase_c"/>
    <property type="match status" value="1"/>
</dbReference>
<keyword evidence="7" id="KW-1185">Reference proteome</keyword>
<evidence type="ECO:0000256" key="3">
    <source>
        <dbReference type="ARBA" id="ARBA00022679"/>
    </source>
</evidence>
<dbReference type="GO" id="GO:0005886">
    <property type="term" value="C:plasma membrane"/>
    <property type="evidence" value="ECO:0007669"/>
    <property type="project" value="TreeGrafter"/>
</dbReference>
<proteinExistence type="predicted"/>
<dbReference type="Proteomes" id="UP000199470">
    <property type="component" value="Unassembled WGS sequence"/>
</dbReference>
<dbReference type="SUPFAM" id="SSF55874">
    <property type="entry name" value="ATPase domain of HSP90 chaperone/DNA topoisomerase II/histidine kinase"/>
    <property type="match status" value="1"/>
</dbReference>
<evidence type="ECO:0000256" key="1">
    <source>
        <dbReference type="ARBA" id="ARBA00000085"/>
    </source>
</evidence>
<dbReference type="InterPro" id="IPR005467">
    <property type="entry name" value="His_kinase_dom"/>
</dbReference>
<dbReference type="STRING" id="758825.SAMN02982985_04534"/>
<dbReference type="AlphaFoldDB" id="A0A1I4RZS8"/>
<evidence type="ECO:0000313" key="6">
    <source>
        <dbReference type="EMBL" id="SFM57453.1"/>
    </source>
</evidence>
<evidence type="ECO:0000256" key="2">
    <source>
        <dbReference type="ARBA" id="ARBA00012438"/>
    </source>
</evidence>
<dbReference type="GO" id="GO:0009927">
    <property type="term" value="F:histidine phosphotransfer kinase activity"/>
    <property type="evidence" value="ECO:0007669"/>
    <property type="project" value="TreeGrafter"/>
</dbReference>
<dbReference type="PANTHER" id="PTHR43047:SF72">
    <property type="entry name" value="OSMOSENSING HISTIDINE PROTEIN KINASE SLN1"/>
    <property type="match status" value="1"/>
</dbReference>